<evidence type="ECO:0000313" key="3">
    <source>
        <dbReference type="Proteomes" id="UP000299102"/>
    </source>
</evidence>
<organism evidence="2 3">
    <name type="scientific">Eumeta variegata</name>
    <name type="common">Bagworm moth</name>
    <name type="synonym">Eumeta japonica</name>
    <dbReference type="NCBI Taxonomy" id="151549"/>
    <lineage>
        <taxon>Eukaryota</taxon>
        <taxon>Metazoa</taxon>
        <taxon>Ecdysozoa</taxon>
        <taxon>Arthropoda</taxon>
        <taxon>Hexapoda</taxon>
        <taxon>Insecta</taxon>
        <taxon>Pterygota</taxon>
        <taxon>Neoptera</taxon>
        <taxon>Endopterygota</taxon>
        <taxon>Lepidoptera</taxon>
        <taxon>Glossata</taxon>
        <taxon>Ditrysia</taxon>
        <taxon>Tineoidea</taxon>
        <taxon>Psychidae</taxon>
        <taxon>Oiketicinae</taxon>
        <taxon>Eumeta</taxon>
    </lineage>
</organism>
<reference evidence="2 3" key="1">
    <citation type="journal article" date="2019" name="Commun. Biol.">
        <title>The bagworm genome reveals a unique fibroin gene that provides high tensile strength.</title>
        <authorList>
            <person name="Kono N."/>
            <person name="Nakamura H."/>
            <person name="Ohtoshi R."/>
            <person name="Tomita M."/>
            <person name="Numata K."/>
            <person name="Arakawa K."/>
        </authorList>
    </citation>
    <scope>NUCLEOTIDE SEQUENCE [LARGE SCALE GENOMIC DNA]</scope>
</reference>
<dbReference type="Proteomes" id="UP000299102">
    <property type="component" value="Unassembled WGS sequence"/>
</dbReference>
<dbReference type="AlphaFoldDB" id="A0A4C1Y1N9"/>
<gene>
    <name evidence="2" type="ORF">EVAR_52628_1</name>
</gene>
<comment type="caution">
    <text evidence="2">The sequence shown here is derived from an EMBL/GenBank/DDBJ whole genome shotgun (WGS) entry which is preliminary data.</text>
</comment>
<proteinExistence type="predicted"/>
<evidence type="ECO:0000256" key="1">
    <source>
        <dbReference type="SAM" id="MobiDB-lite"/>
    </source>
</evidence>
<sequence length="183" mass="20000">MLQHYLKLAGYPTLKRSIAFEFFGMLLINGVCVRDPTAAGGAGVDIQMGRQPAHPAAGDLIKARCERIHGNNIKDKTPRGIPTRPGAPLPAARRPRAPRFSVSLIIEYGFLLSDCDVEESCARALRPLGAGSRLITGRARFCSEDRPPNPPQRPERSRKEIHLYTAPDAGAGDETLLTQINYT</sequence>
<evidence type="ECO:0000313" key="2">
    <source>
        <dbReference type="EMBL" id="GBP68467.1"/>
    </source>
</evidence>
<keyword evidence="3" id="KW-1185">Reference proteome</keyword>
<feature type="region of interest" description="Disordered" evidence="1">
    <location>
        <begin position="72"/>
        <end position="94"/>
    </location>
</feature>
<dbReference type="EMBL" id="BGZK01001012">
    <property type="protein sequence ID" value="GBP68467.1"/>
    <property type="molecule type" value="Genomic_DNA"/>
</dbReference>
<name>A0A4C1Y1N9_EUMVA</name>
<accession>A0A4C1Y1N9</accession>
<protein>
    <submittedName>
        <fullName evidence="2">Uncharacterized protein</fullName>
    </submittedName>
</protein>